<sequence>MIDAVVEKIGQVVDSAAVPMALVRRGVWALVWALKVIAWLSRNAPTVVLSAVLLVFFAPGIVWPCLQGAFAVISTTRQMFAPRAQPIPPPPLEEADFRMYWAAAGVTVASLLLNVVFLLRKPRLVKTHQRQQPFVDVATEFVMERSVDGSNYFHTPMPSFMAQVSVYQDGQWWRSGMAYRVDEGIVTCWHVINTAERVRLSRGDNVTEYSADDFEHVVELGDVARSYRPPIWMSKAKYSKTAVQPGSRVMAMVHNGDMASMGPVSAANDFGQVKYEGSTTKGFSGSPYYMGKTIFGMHLGAMAVNVGYEGAYLGLILKTESSDEHYLDLISQGEAHQYRISPGDPDEVMVRIRGRYHYFSSEDYFSAQRGERKYRGESALPVQKQQAEPLPTPQQMLEPENLPRPIPVAMTDSENSERPAVPPSTAGLSSSEVPRAPGTLVQSTSGTTSPLPPSGSPSPTPLPEKTLAPNAQVSSFIPESTLRALVKEIAKEASREARKTRPRHVRRRTLSPTLPTDTSPPGEPISTTQTSR</sequence>
<evidence type="ECO:0000256" key="1">
    <source>
        <dbReference type="ARBA" id="ARBA00022801"/>
    </source>
</evidence>
<keyword evidence="3" id="KW-0812">Transmembrane</keyword>
<proteinExistence type="predicted"/>
<dbReference type="GO" id="GO:0016787">
    <property type="term" value="F:hydrolase activity"/>
    <property type="evidence" value="ECO:0007669"/>
    <property type="project" value="UniProtKB-KW"/>
</dbReference>
<accession>A0A8K1U456</accession>
<evidence type="ECO:0008006" key="5">
    <source>
        <dbReference type="Google" id="ProtNLM"/>
    </source>
</evidence>
<dbReference type="EMBL" id="MW239311">
    <property type="protein sequence ID" value="UGO57291.1"/>
    <property type="molecule type" value="Genomic_RNA"/>
</dbReference>
<protein>
    <recommendedName>
        <fullName evidence="5">Serine protease</fullName>
    </recommendedName>
</protein>
<name>A0A8K1U456_9VIRU</name>
<feature type="compositionally biased region" description="Pro residues" evidence="2">
    <location>
        <begin position="450"/>
        <end position="462"/>
    </location>
</feature>
<feature type="region of interest" description="Disordered" evidence="2">
    <location>
        <begin position="492"/>
        <end position="532"/>
    </location>
</feature>
<feature type="compositionally biased region" description="Low complexity" evidence="2">
    <location>
        <begin position="510"/>
        <end position="520"/>
    </location>
</feature>
<dbReference type="Gene3D" id="2.40.10.10">
    <property type="entry name" value="Trypsin-like serine proteases"/>
    <property type="match status" value="1"/>
</dbReference>
<dbReference type="InterPro" id="IPR043504">
    <property type="entry name" value="Peptidase_S1_PA_chymotrypsin"/>
</dbReference>
<feature type="transmembrane region" description="Helical" evidence="3">
    <location>
        <begin position="99"/>
        <end position="119"/>
    </location>
</feature>
<feature type="compositionally biased region" description="Polar residues" evidence="2">
    <location>
        <begin position="469"/>
        <end position="478"/>
    </location>
</feature>
<reference evidence="4" key="1">
    <citation type="submission" date="2020-11" db="EMBL/GenBank/DDBJ databases">
        <title>RNA virus dark matter in the feces of wild birds.</title>
        <authorList>
            <person name="Lu X."/>
            <person name="Yang X.S."/>
            <person name="Zhang W."/>
        </authorList>
    </citation>
    <scope>NUCLEOTIDE SEQUENCE</scope>
    <source>
        <strain evidence="4">Warbler204con166</strain>
    </source>
</reference>
<organism evidence="4">
    <name type="scientific">Riboviria sp</name>
    <dbReference type="NCBI Taxonomy" id="2585031"/>
    <lineage>
        <taxon>Viruses</taxon>
        <taxon>Riboviria</taxon>
    </lineage>
</organism>
<dbReference type="InterPro" id="IPR009003">
    <property type="entry name" value="Peptidase_S1_PA"/>
</dbReference>
<evidence type="ECO:0000313" key="4">
    <source>
        <dbReference type="EMBL" id="UGO57291.1"/>
    </source>
</evidence>
<feature type="transmembrane region" description="Helical" evidence="3">
    <location>
        <begin position="47"/>
        <end position="73"/>
    </location>
</feature>
<evidence type="ECO:0000256" key="3">
    <source>
        <dbReference type="SAM" id="Phobius"/>
    </source>
</evidence>
<keyword evidence="3" id="KW-1133">Transmembrane helix</keyword>
<keyword evidence="1" id="KW-0378">Hydrolase</keyword>
<evidence type="ECO:0000256" key="2">
    <source>
        <dbReference type="SAM" id="MobiDB-lite"/>
    </source>
</evidence>
<keyword evidence="3" id="KW-0472">Membrane</keyword>
<feature type="compositionally biased region" description="Basic residues" evidence="2">
    <location>
        <begin position="500"/>
        <end position="509"/>
    </location>
</feature>
<dbReference type="SUPFAM" id="SSF50494">
    <property type="entry name" value="Trypsin-like serine proteases"/>
    <property type="match status" value="1"/>
</dbReference>
<feature type="region of interest" description="Disordered" evidence="2">
    <location>
        <begin position="370"/>
        <end position="478"/>
    </location>
</feature>